<dbReference type="PANTHER" id="PTHR33678:SF2">
    <property type="match status" value="1"/>
</dbReference>
<evidence type="ECO:0000259" key="4">
    <source>
        <dbReference type="Pfam" id="PF20042"/>
    </source>
</evidence>
<organism evidence="5 6">
    <name type="scientific">Hallella bergensis DSM 17361</name>
    <dbReference type="NCBI Taxonomy" id="585502"/>
    <lineage>
        <taxon>Bacteria</taxon>
        <taxon>Pseudomonadati</taxon>
        <taxon>Bacteroidota</taxon>
        <taxon>Bacteroidia</taxon>
        <taxon>Bacteroidales</taxon>
        <taxon>Prevotellaceae</taxon>
        <taxon>Hallella</taxon>
    </lineage>
</organism>
<dbReference type="eggNOG" id="COG3599">
    <property type="taxonomic scope" value="Bacteria"/>
</dbReference>
<comment type="caution">
    <text evidence="5">The sequence shown here is derived from an EMBL/GenBank/DDBJ whole genome shotgun (WGS) entry which is preliminary data.</text>
</comment>
<feature type="domain" description="Transposase IS66 zinc-finger binding" evidence="3">
    <location>
        <begin position="122"/>
        <end position="166"/>
    </location>
</feature>
<protein>
    <submittedName>
        <fullName evidence="5">Uncharacterized protein</fullName>
    </submittedName>
</protein>
<feature type="compositionally biased region" description="Polar residues" evidence="1">
    <location>
        <begin position="63"/>
        <end position="78"/>
    </location>
</feature>
<dbReference type="Pfam" id="PF20042">
    <property type="entry name" value="DUF6444"/>
    <property type="match status" value="1"/>
</dbReference>
<feature type="domain" description="Transposase IS66 central" evidence="2">
    <location>
        <begin position="183"/>
        <end position="261"/>
    </location>
</feature>
<dbReference type="Gene3D" id="1.20.5.170">
    <property type="match status" value="1"/>
</dbReference>
<evidence type="ECO:0000259" key="3">
    <source>
        <dbReference type="Pfam" id="PF13005"/>
    </source>
</evidence>
<feature type="compositionally biased region" description="Basic and acidic residues" evidence="1">
    <location>
        <begin position="42"/>
        <end position="62"/>
    </location>
</feature>
<feature type="compositionally biased region" description="Low complexity" evidence="1">
    <location>
        <begin position="270"/>
        <end position="281"/>
    </location>
</feature>
<proteinExistence type="predicted"/>
<dbReference type="AlphaFoldDB" id="D1PWX8"/>
<reference evidence="5 6" key="1">
    <citation type="submission" date="2009-10" db="EMBL/GenBank/DDBJ databases">
        <authorList>
            <person name="Qin X."/>
            <person name="Bachman B."/>
            <person name="Battles P."/>
            <person name="Bell A."/>
            <person name="Bess C."/>
            <person name="Bickham C."/>
            <person name="Chaboub L."/>
            <person name="Chen D."/>
            <person name="Coyle M."/>
            <person name="Deiros D.R."/>
            <person name="Dinh H."/>
            <person name="Forbes L."/>
            <person name="Fowler G."/>
            <person name="Francisco L."/>
            <person name="Fu Q."/>
            <person name="Gubbala S."/>
            <person name="Hale W."/>
            <person name="Han Y."/>
            <person name="Hemphill L."/>
            <person name="Highlander S.K."/>
            <person name="Hirani K."/>
            <person name="Hogues M."/>
            <person name="Jackson L."/>
            <person name="Jakkamsetti A."/>
            <person name="Javaid M."/>
            <person name="Jiang H."/>
            <person name="Korchina V."/>
            <person name="Kovar C."/>
            <person name="Lara F."/>
            <person name="Lee S."/>
            <person name="Mata R."/>
            <person name="Mathew T."/>
            <person name="Moen C."/>
            <person name="Morales K."/>
            <person name="Munidasa M."/>
            <person name="Nazareth L."/>
            <person name="Ngo R."/>
            <person name="Nguyen L."/>
            <person name="Okwuonu G."/>
            <person name="Ongeri F."/>
            <person name="Patil S."/>
            <person name="Petrosino J."/>
            <person name="Pham C."/>
            <person name="Pham P."/>
            <person name="Pu L.-L."/>
            <person name="Puazo M."/>
            <person name="Raj R."/>
            <person name="Reid J."/>
            <person name="Rouhana J."/>
            <person name="Saada N."/>
            <person name="Shang Y."/>
            <person name="Simmons D."/>
            <person name="Thornton R."/>
            <person name="Warren J."/>
            <person name="Weissenberger G."/>
            <person name="Zhang J."/>
            <person name="Zhang L."/>
            <person name="Zhou C."/>
            <person name="Zhu D."/>
            <person name="Muzny D."/>
            <person name="Worley K."/>
            <person name="Gibbs R."/>
        </authorList>
    </citation>
    <scope>NUCLEOTIDE SEQUENCE [LARGE SCALE GENOMIC DNA]</scope>
    <source>
        <strain evidence="5 6">DSM 17361</strain>
    </source>
</reference>
<dbReference type="Proteomes" id="UP000003160">
    <property type="component" value="Unassembled WGS sequence"/>
</dbReference>
<evidence type="ECO:0000313" key="5">
    <source>
        <dbReference type="EMBL" id="EFA44104.1"/>
    </source>
</evidence>
<feature type="region of interest" description="Disordered" evidence="1">
    <location>
        <begin position="270"/>
        <end position="302"/>
    </location>
</feature>
<keyword evidence="6" id="KW-1185">Reference proteome</keyword>
<dbReference type="InterPro" id="IPR052344">
    <property type="entry name" value="Transposase-related"/>
</dbReference>
<dbReference type="Pfam" id="PF13005">
    <property type="entry name" value="zf-IS66"/>
    <property type="match status" value="1"/>
</dbReference>
<evidence type="ECO:0000259" key="2">
    <source>
        <dbReference type="Pfam" id="PF03050"/>
    </source>
</evidence>
<dbReference type="HOGENOM" id="CLU_080148_0_0_10"/>
<dbReference type="EMBL" id="ACKS01000062">
    <property type="protein sequence ID" value="EFA44104.1"/>
    <property type="molecule type" value="Genomic_DNA"/>
</dbReference>
<sequence length="302" mass="33809">MNEQVTDKADVLQTIENRFASLEKKVSDQDTEISRLNRLVNQKDKTIRDLRQRLSKYEEPPKDSSNSSIPPTQDSIENQIVRHTKSLRKKSDRKTGGQPGHEGHFLETNEDPDFIVHHHPDDVCECCGESLADVEAEVIGKSQVVDIPSIQPTTTEHVLLGKRCKCGHMNKCRASKKYTSRISYGSNLNAIIAYFGHSQYIPFARLCEMLRDVFHLHISQGTVQNILTRMGKKSENAYREIRDRVEEAKVAGADETGLYVGGNTIGHGSSRTTISPISSRTNPAARPQRGSISPTTFLIPRS</sequence>
<dbReference type="InterPro" id="IPR024474">
    <property type="entry name" value="Znf_dom_IS66"/>
</dbReference>
<name>D1PWX8_9BACT</name>
<dbReference type="InterPro" id="IPR045618">
    <property type="entry name" value="DUF6444"/>
</dbReference>
<feature type="compositionally biased region" description="Basic residues" evidence="1">
    <location>
        <begin position="82"/>
        <end position="92"/>
    </location>
</feature>
<feature type="region of interest" description="Disordered" evidence="1">
    <location>
        <begin position="42"/>
        <end position="108"/>
    </location>
</feature>
<accession>D1PWX8</accession>
<dbReference type="InterPro" id="IPR004291">
    <property type="entry name" value="Transposase_IS66_central"/>
</dbReference>
<feature type="domain" description="DUF6444" evidence="4">
    <location>
        <begin position="34"/>
        <end position="104"/>
    </location>
</feature>
<gene>
    <name evidence="5" type="ORF">HMPREF0645_1463</name>
</gene>
<dbReference type="Pfam" id="PF03050">
    <property type="entry name" value="DDE_Tnp_IS66"/>
    <property type="match status" value="1"/>
</dbReference>
<evidence type="ECO:0000313" key="6">
    <source>
        <dbReference type="Proteomes" id="UP000003160"/>
    </source>
</evidence>
<dbReference type="PANTHER" id="PTHR33678">
    <property type="entry name" value="BLL1576 PROTEIN"/>
    <property type="match status" value="1"/>
</dbReference>
<evidence type="ECO:0000256" key="1">
    <source>
        <dbReference type="SAM" id="MobiDB-lite"/>
    </source>
</evidence>